<organism evidence="5 6">
    <name type="scientific">Granulosicoccus antarcticus IMCC3135</name>
    <dbReference type="NCBI Taxonomy" id="1192854"/>
    <lineage>
        <taxon>Bacteria</taxon>
        <taxon>Pseudomonadati</taxon>
        <taxon>Pseudomonadota</taxon>
        <taxon>Gammaproteobacteria</taxon>
        <taxon>Chromatiales</taxon>
        <taxon>Granulosicoccaceae</taxon>
        <taxon>Granulosicoccus</taxon>
    </lineage>
</organism>
<dbReference type="Pfam" id="PF00392">
    <property type="entry name" value="GntR"/>
    <property type="match status" value="1"/>
</dbReference>
<evidence type="ECO:0000256" key="3">
    <source>
        <dbReference type="ARBA" id="ARBA00023163"/>
    </source>
</evidence>
<dbReference type="Proteomes" id="UP000250079">
    <property type="component" value="Chromosome"/>
</dbReference>
<dbReference type="InterPro" id="IPR036388">
    <property type="entry name" value="WH-like_DNA-bd_sf"/>
</dbReference>
<dbReference type="AlphaFoldDB" id="A0A2Z2NXW5"/>
<keyword evidence="1" id="KW-0805">Transcription regulation</keyword>
<keyword evidence="6" id="KW-1185">Reference proteome</keyword>
<evidence type="ECO:0000256" key="2">
    <source>
        <dbReference type="ARBA" id="ARBA00023125"/>
    </source>
</evidence>
<dbReference type="PANTHER" id="PTHR44846">
    <property type="entry name" value="MANNOSYL-D-GLYCERATE TRANSPORT/METABOLISM SYSTEM REPRESSOR MNGR-RELATED"/>
    <property type="match status" value="1"/>
</dbReference>
<dbReference type="SMART" id="SM00345">
    <property type="entry name" value="HTH_GNTR"/>
    <property type="match status" value="1"/>
</dbReference>
<dbReference type="InterPro" id="IPR000524">
    <property type="entry name" value="Tscrpt_reg_HTH_GntR"/>
</dbReference>
<sequence>MSKNYPETLGRVPLADQITEMLVREIKTGILPDGERLPPERSMAERLNISVGTLRKALAELENRGLLTRVQGSGNYVNNSLDEANVYALFRLELTTGPAAPSARLLSVERLAKPAQLPPIGDTAHAFRFRRIRILDTTEAALEEIWLDGRYADQIEAHTVPDSLYRFYRDDLKFRITRVEDRVSVAPLPDWAPDSWREHNPVSWGFIERLARDQDGQPAEFSRTWFQPEQVRFVSR</sequence>
<dbReference type="CDD" id="cd07377">
    <property type="entry name" value="WHTH_GntR"/>
    <property type="match status" value="1"/>
</dbReference>
<dbReference type="KEGG" id="gai:IMCC3135_12545"/>
<proteinExistence type="predicted"/>
<dbReference type="EMBL" id="CP018632">
    <property type="protein sequence ID" value="ASJ72597.1"/>
    <property type="molecule type" value="Genomic_DNA"/>
</dbReference>
<keyword evidence="2" id="KW-0238">DNA-binding</keyword>
<evidence type="ECO:0000256" key="1">
    <source>
        <dbReference type="ARBA" id="ARBA00023015"/>
    </source>
</evidence>
<name>A0A2Z2NXW5_9GAMM</name>
<dbReference type="GO" id="GO:0003700">
    <property type="term" value="F:DNA-binding transcription factor activity"/>
    <property type="evidence" value="ECO:0007669"/>
    <property type="project" value="InterPro"/>
</dbReference>
<dbReference type="Gene3D" id="1.10.10.10">
    <property type="entry name" value="Winged helix-like DNA-binding domain superfamily/Winged helix DNA-binding domain"/>
    <property type="match status" value="1"/>
</dbReference>
<protein>
    <submittedName>
        <fullName evidence="5">HTH-type transcriptional repressor YvoA</fullName>
    </submittedName>
</protein>
<dbReference type="SMART" id="SM00866">
    <property type="entry name" value="UTRA"/>
    <property type="match status" value="1"/>
</dbReference>
<accession>A0A2Z2NXW5</accession>
<dbReference type="SUPFAM" id="SSF64288">
    <property type="entry name" value="Chorismate lyase-like"/>
    <property type="match status" value="1"/>
</dbReference>
<dbReference type="PROSITE" id="PS50949">
    <property type="entry name" value="HTH_GNTR"/>
    <property type="match status" value="1"/>
</dbReference>
<dbReference type="GO" id="GO:0003677">
    <property type="term" value="F:DNA binding"/>
    <property type="evidence" value="ECO:0007669"/>
    <property type="project" value="UniProtKB-KW"/>
</dbReference>
<dbReference type="SUPFAM" id="SSF46785">
    <property type="entry name" value="Winged helix' DNA-binding domain"/>
    <property type="match status" value="1"/>
</dbReference>
<evidence type="ECO:0000313" key="5">
    <source>
        <dbReference type="EMBL" id="ASJ72597.1"/>
    </source>
</evidence>
<dbReference type="GO" id="GO:0045892">
    <property type="term" value="P:negative regulation of DNA-templated transcription"/>
    <property type="evidence" value="ECO:0007669"/>
    <property type="project" value="TreeGrafter"/>
</dbReference>
<dbReference type="InterPro" id="IPR036390">
    <property type="entry name" value="WH_DNA-bd_sf"/>
</dbReference>
<dbReference type="InterPro" id="IPR028978">
    <property type="entry name" value="Chorismate_lyase_/UTRA_dom_sf"/>
</dbReference>
<dbReference type="InterPro" id="IPR050679">
    <property type="entry name" value="Bact_HTH_transcr_reg"/>
</dbReference>
<dbReference type="RefSeq" id="WP_205738016.1">
    <property type="nucleotide sequence ID" value="NZ_CP018632.1"/>
</dbReference>
<keyword evidence="3" id="KW-0804">Transcription</keyword>
<feature type="domain" description="HTH gntR-type" evidence="4">
    <location>
        <begin position="12"/>
        <end position="80"/>
    </location>
</feature>
<dbReference type="PRINTS" id="PR00035">
    <property type="entry name" value="HTHGNTR"/>
</dbReference>
<dbReference type="Gene3D" id="3.40.1410.10">
    <property type="entry name" value="Chorismate lyase-like"/>
    <property type="match status" value="1"/>
</dbReference>
<reference evidence="5 6" key="1">
    <citation type="submission" date="2016-12" db="EMBL/GenBank/DDBJ databases">
        <authorList>
            <person name="Song W.-J."/>
            <person name="Kurnit D.M."/>
        </authorList>
    </citation>
    <scope>NUCLEOTIDE SEQUENCE [LARGE SCALE GENOMIC DNA]</scope>
    <source>
        <strain evidence="5 6">IMCC3135</strain>
    </source>
</reference>
<gene>
    <name evidence="5" type="primary">yvoA_2</name>
    <name evidence="5" type="ORF">IMCC3135_12545</name>
</gene>
<dbReference type="Pfam" id="PF07702">
    <property type="entry name" value="UTRA"/>
    <property type="match status" value="1"/>
</dbReference>
<evidence type="ECO:0000313" key="6">
    <source>
        <dbReference type="Proteomes" id="UP000250079"/>
    </source>
</evidence>
<evidence type="ECO:0000259" key="4">
    <source>
        <dbReference type="PROSITE" id="PS50949"/>
    </source>
</evidence>
<dbReference type="InterPro" id="IPR011663">
    <property type="entry name" value="UTRA"/>
</dbReference>
<dbReference type="PANTHER" id="PTHR44846:SF1">
    <property type="entry name" value="MANNOSYL-D-GLYCERATE TRANSPORT_METABOLISM SYSTEM REPRESSOR MNGR-RELATED"/>
    <property type="match status" value="1"/>
</dbReference>